<evidence type="ECO:0000313" key="2">
    <source>
        <dbReference type="EMBL" id="KAA1425402.1"/>
    </source>
</evidence>
<accession>A0A5Q6S4S9</accession>
<name>A0A5Q6S4S9_9ACTN</name>
<dbReference type="InterPro" id="IPR010093">
    <property type="entry name" value="SinI_DNA-bd"/>
</dbReference>
<dbReference type="EMBL" id="VDFQ02000001">
    <property type="protein sequence ID" value="KAA1425402.1"/>
    <property type="molecule type" value="Genomic_DNA"/>
</dbReference>
<feature type="domain" description="Helix-turn-helix" evidence="1">
    <location>
        <begin position="5"/>
        <end position="54"/>
    </location>
</feature>
<protein>
    <submittedName>
        <fullName evidence="2">Helix-turn-helix domain-containing protein</fullName>
    </submittedName>
</protein>
<dbReference type="OrthoDB" id="3789542at2"/>
<evidence type="ECO:0000259" key="1">
    <source>
        <dbReference type="Pfam" id="PF12728"/>
    </source>
</evidence>
<reference evidence="2 3" key="1">
    <citation type="submission" date="2019-09" db="EMBL/GenBank/DDBJ databases">
        <title>Mumia zhuanghuii sp. nov. isolated from the intestinal contents of plateau pika (Ochotona curzoniae) in the Qinghai-Tibet plateau of China.</title>
        <authorList>
            <person name="Tian Z."/>
        </authorList>
    </citation>
    <scope>NUCLEOTIDE SEQUENCE [LARGE SCALE GENOMIC DNA]</scope>
    <source>
        <strain evidence="3">350</strain>
    </source>
</reference>
<dbReference type="NCBIfam" id="TIGR01764">
    <property type="entry name" value="excise"/>
    <property type="match status" value="1"/>
</dbReference>
<proteinExistence type="predicted"/>
<dbReference type="Pfam" id="PF12728">
    <property type="entry name" value="HTH_17"/>
    <property type="match status" value="1"/>
</dbReference>
<gene>
    <name evidence="2" type="ORF">FE697_006005</name>
</gene>
<dbReference type="GO" id="GO:0003677">
    <property type="term" value="F:DNA binding"/>
    <property type="evidence" value="ECO:0007669"/>
    <property type="project" value="InterPro"/>
</dbReference>
<dbReference type="AlphaFoldDB" id="A0A5Q6S4S9"/>
<dbReference type="InterPro" id="IPR041657">
    <property type="entry name" value="HTH_17"/>
</dbReference>
<dbReference type="RefSeq" id="WP_149768577.1">
    <property type="nucleotide sequence ID" value="NZ_VDFQ02000001.1"/>
</dbReference>
<comment type="caution">
    <text evidence="2">The sequence shown here is derived from an EMBL/GenBank/DDBJ whole genome shotgun (WGS) entry which is preliminary data.</text>
</comment>
<sequence>MTSLLLRPVEAAEQLGIGRTKLYELMSAGKLGYVQIGALRRIPLAALEKFIDDNAAPVHLDADDAPHAAAGL</sequence>
<organism evidence="2 3">
    <name type="scientific">Mumia zhuanghuii</name>
    <dbReference type="NCBI Taxonomy" id="2585211"/>
    <lineage>
        <taxon>Bacteria</taxon>
        <taxon>Bacillati</taxon>
        <taxon>Actinomycetota</taxon>
        <taxon>Actinomycetes</taxon>
        <taxon>Propionibacteriales</taxon>
        <taxon>Nocardioidaceae</taxon>
        <taxon>Mumia</taxon>
    </lineage>
</organism>
<evidence type="ECO:0000313" key="3">
    <source>
        <dbReference type="Proteomes" id="UP000307768"/>
    </source>
</evidence>
<dbReference type="Proteomes" id="UP000307768">
    <property type="component" value="Unassembled WGS sequence"/>
</dbReference>